<gene>
    <name evidence="2" type="ORF">TRFO_32705</name>
</gene>
<name>A0A1J4JN90_9EUKA</name>
<protein>
    <submittedName>
        <fullName evidence="2">Uncharacterized protein</fullName>
    </submittedName>
</protein>
<dbReference type="EMBL" id="MLAK01000948">
    <property type="protein sequence ID" value="OHT00593.1"/>
    <property type="molecule type" value="Genomic_DNA"/>
</dbReference>
<accession>A0A1J4JN90</accession>
<sequence length="133" mass="15208">MIHEPNQPPVYYPFDKNGNILKVETSSENPENQFENDISIQNKYNPPLSSDSNNPTNFPESEDNPSTEDDQQNIGINDNCKTLNAIDFVDIKNLLKKPSPIQFPKLILFDKDASFLKVPPRIEVEPFKFPKCL</sequence>
<evidence type="ECO:0000313" key="2">
    <source>
        <dbReference type="EMBL" id="OHT00593.1"/>
    </source>
</evidence>
<feature type="compositionally biased region" description="Acidic residues" evidence="1">
    <location>
        <begin position="60"/>
        <end position="71"/>
    </location>
</feature>
<dbReference type="Proteomes" id="UP000179807">
    <property type="component" value="Unassembled WGS sequence"/>
</dbReference>
<dbReference type="GeneID" id="94843343"/>
<comment type="caution">
    <text evidence="2">The sequence shown here is derived from an EMBL/GenBank/DDBJ whole genome shotgun (WGS) entry which is preliminary data.</text>
</comment>
<keyword evidence="3" id="KW-1185">Reference proteome</keyword>
<evidence type="ECO:0000313" key="3">
    <source>
        <dbReference type="Proteomes" id="UP000179807"/>
    </source>
</evidence>
<dbReference type="AlphaFoldDB" id="A0A1J4JN90"/>
<organism evidence="2 3">
    <name type="scientific">Tritrichomonas foetus</name>
    <dbReference type="NCBI Taxonomy" id="1144522"/>
    <lineage>
        <taxon>Eukaryota</taxon>
        <taxon>Metamonada</taxon>
        <taxon>Parabasalia</taxon>
        <taxon>Tritrichomonadida</taxon>
        <taxon>Tritrichomonadidae</taxon>
        <taxon>Tritrichomonas</taxon>
    </lineage>
</organism>
<feature type="compositionally biased region" description="Polar residues" evidence="1">
    <location>
        <begin position="26"/>
        <end position="59"/>
    </location>
</feature>
<reference evidence="2" key="1">
    <citation type="submission" date="2016-10" db="EMBL/GenBank/DDBJ databases">
        <authorList>
            <person name="Benchimol M."/>
            <person name="Almeida L.G."/>
            <person name="Vasconcelos A.T."/>
            <person name="Perreira-Neves A."/>
            <person name="Rosa I.A."/>
            <person name="Tasca T."/>
            <person name="Bogo M.R."/>
            <person name="de Souza W."/>
        </authorList>
    </citation>
    <scope>NUCLEOTIDE SEQUENCE [LARGE SCALE GENOMIC DNA]</scope>
    <source>
        <strain evidence="2">K</strain>
    </source>
</reference>
<dbReference type="VEuPathDB" id="TrichDB:TRFO_32705"/>
<evidence type="ECO:0000256" key="1">
    <source>
        <dbReference type="SAM" id="MobiDB-lite"/>
    </source>
</evidence>
<feature type="region of interest" description="Disordered" evidence="1">
    <location>
        <begin position="26"/>
        <end position="76"/>
    </location>
</feature>
<dbReference type="RefSeq" id="XP_068353729.1">
    <property type="nucleotide sequence ID" value="XM_068508639.1"/>
</dbReference>
<proteinExistence type="predicted"/>